<dbReference type="EMBL" id="JAEUGD010000066">
    <property type="protein sequence ID" value="MBL6449522.1"/>
    <property type="molecule type" value="Genomic_DNA"/>
</dbReference>
<keyword evidence="3" id="KW-0418">Kinase</keyword>
<keyword evidence="1" id="KW-0472">Membrane</keyword>
<dbReference type="Proteomes" id="UP000614216">
    <property type="component" value="Unassembled WGS sequence"/>
</dbReference>
<feature type="transmembrane region" description="Helical" evidence="1">
    <location>
        <begin position="20"/>
        <end position="37"/>
    </location>
</feature>
<feature type="transmembrane region" description="Helical" evidence="1">
    <location>
        <begin position="82"/>
        <end position="103"/>
    </location>
</feature>
<evidence type="ECO:0000256" key="1">
    <source>
        <dbReference type="SAM" id="Phobius"/>
    </source>
</evidence>
<proteinExistence type="predicted"/>
<keyword evidence="1" id="KW-1133">Transmembrane helix</keyword>
<feature type="domain" description="Signal transduction histidine kinase internal region" evidence="2">
    <location>
        <begin position="160"/>
        <end position="238"/>
    </location>
</feature>
<evidence type="ECO:0000313" key="4">
    <source>
        <dbReference type="Proteomes" id="UP000614216"/>
    </source>
</evidence>
<reference evidence="3" key="1">
    <citation type="submission" date="2021-01" db="EMBL/GenBank/DDBJ databases">
        <title>Fulvivirga kasyanovii gen. nov., sp nov., a novel member of the phylum Bacteroidetes isolated from seawater in a mussel farm.</title>
        <authorList>
            <person name="Zhao L.-H."/>
            <person name="Wang Z.-J."/>
        </authorList>
    </citation>
    <scope>NUCLEOTIDE SEQUENCE</scope>
    <source>
        <strain evidence="3">29W222</strain>
    </source>
</reference>
<dbReference type="Pfam" id="PF06580">
    <property type="entry name" value="His_kinase"/>
    <property type="match status" value="1"/>
</dbReference>
<evidence type="ECO:0000259" key="2">
    <source>
        <dbReference type="Pfam" id="PF06580"/>
    </source>
</evidence>
<organism evidence="3 4">
    <name type="scientific">Fulvivirga marina</name>
    <dbReference type="NCBI Taxonomy" id="2494733"/>
    <lineage>
        <taxon>Bacteria</taxon>
        <taxon>Pseudomonadati</taxon>
        <taxon>Bacteroidota</taxon>
        <taxon>Cytophagia</taxon>
        <taxon>Cytophagales</taxon>
        <taxon>Fulvivirgaceae</taxon>
        <taxon>Fulvivirga</taxon>
    </lineage>
</organism>
<dbReference type="GO" id="GO:0016020">
    <property type="term" value="C:membrane"/>
    <property type="evidence" value="ECO:0007669"/>
    <property type="project" value="InterPro"/>
</dbReference>
<dbReference type="InterPro" id="IPR010559">
    <property type="entry name" value="Sig_transdc_His_kin_internal"/>
</dbReference>
<keyword evidence="4" id="KW-1185">Reference proteome</keyword>
<accession>A0A937KEA4</accession>
<dbReference type="AlphaFoldDB" id="A0A937KEA4"/>
<gene>
    <name evidence="3" type="ORF">JMN32_24635</name>
</gene>
<name>A0A937KEA4_9BACT</name>
<feature type="transmembrane region" description="Helical" evidence="1">
    <location>
        <begin position="43"/>
        <end position="61"/>
    </location>
</feature>
<dbReference type="RefSeq" id="WP_202859040.1">
    <property type="nucleotide sequence ID" value="NZ_JAEUGD010000066.1"/>
</dbReference>
<sequence>MIGIVSKKSFWVKQLKEIGVIILISLPFAFVSCPDCFKNPEHLGWVFFINSIAWVTLWKGNSYVADLIDTRYYWVKYPVKRLMLGILGHVIYTCIAIVCIFYALEYLFDISMGNIKNILTYSVVFTMLISLILYSVSFLRSWRELAVESERMKKEVISSKYESLKNQVNPHFLFNSLNALTNLVYEDQDQAVKFIKKLSDVYRYVLESRDKDLEELEMELKFAESYLFLQKIRYSDSLQVSKQKMEPKGVRIPPLSIQMLLENAIKHNIISEDEPLQIDIYQEGGYLFVVNNLQKKNIIKSESSEMGLANIKARYSFFTEHPVIIDDSDHKFTVGLPLLK</sequence>
<comment type="caution">
    <text evidence="3">The sequence shown here is derived from an EMBL/GenBank/DDBJ whole genome shotgun (WGS) entry which is preliminary data.</text>
</comment>
<dbReference type="InterPro" id="IPR050640">
    <property type="entry name" value="Bact_2-comp_sensor_kinase"/>
</dbReference>
<dbReference type="GO" id="GO:0000155">
    <property type="term" value="F:phosphorelay sensor kinase activity"/>
    <property type="evidence" value="ECO:0007669"/>
    <property type="project" value="InterPro"/>
</dbReference>
<dbReference type="PROSITE" id="PS51257">
    <property type="entry name" value="PROKAR_LIPOPROTEIN"/>
    <property type="match status" value="1"/>
</dbReference>
<dbReference type="PANTHER" id="PTHR34220">
    <property type="entry name" value="SENSOR HISTIDINE KINASE YPDA"/>
    <property type="match status" value="1"/>
</dbReference>
<evidence type="ECO:0000313" key="3">
    <source>
        <dbReference type="EMBL" id="MBL6449522.1"/>
    </source>
</evidence>
<feature type="transmembrane region" description="Helical" evidence="1">
    <location>
        <begin position="118"/>
        <end position="139"/>
    </location>
</feature>
<keyword evidence="1" id="KW-0812">Transmembrane</keyword>
<dbReference type="PANTHER" id="PTHR34220:SF7">
    <property type="entry name" value="SENSOR HISTIDINE KINASE YPDA"/>
    <property type="match status" value="1"/>
</dbReference>
<protein>
    <submittedName>
        <fullName evidence="3">Sensor histidine kinase</fullName>
    </submittedName>
</protein>
<keyword evidence="3" id="KW-0808">Transferase</keyword>